<name>A0AAX1KKQ4_FLAPL</name>
<feature type="transmembrane region" description="Helical" evidence="1">
    <location>
        <begin position="184"/>
        <end position="205"/>
    </location>
</feature>
<dbReference type="Pfam" id="PF22564">
    <property type="entry name" value="HAAS"/>
    <property type="match status" value="1"/>
</dbReference>
<reference evidence="2 3" key="1">
    <citation type="submission" date="2020-11" db="EMBL/GenBank/DDBJ databases">
        <title>Closed and high quality bacterial genomes of the OMM12 community.</title>
        <authorList>
            <person name="Marbouty M."/>
            <person name="Lamy-Besnier Q."/>
            <person name="Debarbieux L."/>
            <person name="Koszul R."/>
        </authorList>
    </citation>
    <scope>NUCLEOTIDE SEQUENCE [LARGE SCALE GENOMIC DNA]</scope>
    <source>
        <strain evidence="2 3">YL31</strain>
    </source>
</reference>
<feature type="transmembrane region" description="Helical" evidence="1">
    <location>
        <begin position="132"/>
        <end position="152"/>
    </location>
</feature>
<dbReference type="AlphaFoldDB" id="A0AAX1KKQ4"/>
<keyword evidence="1" id="KW-0472">Membrane</keyword>
<accession>A0AAX1KKQ4</accession>
<dbReference type="Proteomes" id="UP000595792">
    <property type="component" value="Chromosome"/>
</dbReference>
<dbReference type="KEGG" id="fpla:A4U99_07420"/>
<protein>
    <submittedName>
        <fullName evidence="2">DUF1700 domain-containing protein</fullName>
    </submittedName>
</protein>
<evidence type="ECO:0000313" key="3">
    <source>
        <dbReference type="Proteomes" id="UP000595792"/>
    </source>
</evidence>
<keyword evidence="1" id="KW-1133">Transmembrane helix</keyword>
<evidence type="ECO:0000256" key="1">
    <source>
        <dbReference type="SAM" id="Phobius"/>
    </source>
</evidence>
<gene>
    <name evidence="2" type="ORF">I5Q84_02045</name>
</gene>
<feature type="transmembrane region" description="Helical" evidence="1">
    <location>
        <begin position="104"/>
        <end position="126"/>
    </location>
</feature>
<sequence length="216" mass="22845">MISPDSNERTEHMTREEYLAQLRALLTGRTPPDELERILAYYTEYFDEAGPQGEGRVIRELGTPAELVGRVLGAQRSRTVPAERDCPPEGAARERHGLGTLWKALLAICAAPIAIPLILVVVAMVLGLVVLILALVAGVAVGGVVAIGAGVFTACAGFSVLFSAGLPTMMFFCGVGLLSSGVGLLLIAGSFLLAGLCFRGMAALLGRWLNRREVRA</sequence>
<dbReference type="EMBL" id="CP065315">
    <property type="protein sequence ID" value="QQR06310.1"/>
    <property type="molecule type" value="Genomic_DNA"/>
</dbReference>
<keyword evidence="1" id="KW-0812">Transmembrane</keyword>
<evidence type="ECO:0000313" key="2">
    <source>
        <dbReference type="EMBL" id="QQR06310.1"/>
    </source>
</evidence>
<organism evidence="2 3">
    <name type="scientific">Flavonifractor plautii</name>
    <name type="common">Fusobacterium plautii</name>
    <dbReference type="NCBI Taxonomy" id="292800"/>
    <lineage>
        <taxon>Bacteria</taxon>
        <taxon>Bacillati</taxon>
        <taxon>Bacillota</taxon>
        <taxon>Clostridia</taxon>
        <taxon>Eubacteriales</taxon>
        <taxon>Oscillospiraceae</taxon>
        <taxon>Flavonifractor</taxon>
    </lineage>
</organism>
<feature type="transmembrane region" description="Helical" evidence="1">
    <location>
        <begin position="159"/>
        <end position="178"/>
    </location>
</feature>
<proteinExistence type="predicted"/>